<name>A0A4R5BV54_9PSEU</name>
<dbReference type="AlphaFoldDB" id="A0A4R5BV54"/>
<evidence type="ECO:0008006" key="6">
    <source>
        <dbReference type="Google" id="ProtNLM"/>
    </source>
</evidence>
<comment type="caution">
    <text evidence="4">The sequence shown here is derived from an EMBL/GenBank/DDBJ whole genome shotgun (WGS) entry which is preliminary data.</text>
</comment>
<dbReference type="InterPro" id="IPR050445">
    <property type="entry name" value="Bact_polysacc_biosynth/exp"/>
</dbReference>
<evidence type="ECO:0000313" key="5">
    <source>
        <dbReference type="Proteomes" id="UP000294723"/>
    </source>
</evidence>
<accession>A0A4R5BV54</accession>
<proteinExistence type="predicted"/>
<keyword evidence="1" id="KW-0175">Coiled coil</keyword>
<organism evidence="4 5">
    <name type="scientific">Saccharopolyspora karakumensis</name>
    <dbReference type="NCBI Taxonomy" id="2530386"/>
    <lineage>
        <taxon>Bacteria</taxon>
        <taxon>Bacillati</taxon>
        <taxon>Actinomycetota</taxon>
        <taxon>Actinomycetes</taxon>
        <taxon>Pseudonocardiales</taxon>
        <taxon>Pseudonocardiaceae</taxon>
        <taxon>Saccharopolyspora</taxon>
    </lineage>
</organism>
<evidence type="ECO:0000256" key="2">
    <source>
        <dbReference type="SAM" id="MobiDB-lite"/>
    </source>
</evidence>
<gene>
    <name evidence="4" type="ORF">E1202_15055</name>
</gene>
<dbReference type="Proteomes" id="UP000294723">
    <property type="component" value="Unassembled WGS sequence"/>
</dbReference>
<dbReference type="PANTHER" id="PTHR32309:SF31">
    <property type="entry name" value="CAPSULAR EXOPOLYSACCHARIDE FAMILY"/>
    <property type="match status" value="1"/>
</dbReference>
<feature type="region of interest" description="Disordered" evidence="2">
    <location>
        <begin position="1"/>
        <end position="25"/>
    </location>
</feature>
<dbReference type="PANTHER" id="PTHR32309">
    <property type="entry name" value="TYROSINE-PROTEIN KINASE"/>
    <property type="match status" value="1"/>
</dbReference>
<feature type="coiled-coil region" evidence="1">
    <location>
        <begin position="197"/>
        <end position="255"/>
    </location>
</feature>
<evidence type="ECO:0000256" key="3">
    <source>
        <dbReference type="SAM" id="Phobius"/>
    </source>
</evidence>
<keyword evidence="3" id="KW-0812">Transmembrane</keyword>
<keyword evidence="5" id="KW-1185">Reference proteome</keyword>
<keyword evidence="3" id="KW-1133">Transmembrane helix</keyword>
<keyword evidence="3" id="KW-0472">Membrane</keyword>
<evidence type="ECO:0000256" key="1">
    <source>
        <dbReference type="SAM" id="Coils"/>
    </source>
</evidence>
<reference evidence="4 5" key="1">
    <citation type="submission" date="2019-03" db="EMBL/GenBank/DDBJ databases">
        <title>Draft genome sequences of novel Actinobacteria.</title>
        <authorList>
            <person name="Sahin N."/>
            <person name="Ay H."/>
            <person name="Saygin H."/>
        </authorList>
    </citation>
    <scope>NUCLEOTIDE SEQUENCE [LARGE SCALE GENOMIC DNA]</scope>
    <source>
        <strain evidence="4 5">5K548</strain>
    </source>
</reference>
<feature type="transmembrane region" description="Helical" evidence="3">
    <location>
        <begin position="281"/>
        <end position="302"/>
    </location>
</feature>
<dbReference type="EMBL" id="SMLA01000019">
    <property type="protein sequence ID" value="TDD88104.1"/>
    <property type="molecule type" value="Genomic_DNA"/>
</dbReference>
<evidence type="ECO:0000313" key="4">
    <source>
        <dbReference type="EMBL" id="TDD88104.1"/>
    </source>
</evidence>
<protein>
    <recommendedName>
        <fullName evidence="6">Chain length determinant protein</fullName>
    </recommendedName>
</protein>
<sequence length="312" mass="33948">MTNTGSDQGQPRAEPDGNANQSSIERWHRYEPWGAGPTRVPTRDRDTAAHSIFRLIAPRRLFSLVLAIVLLGAAAGYVGALLSPKEYAARAEILYEISTEKPTGFLREDRSLTTQLVTLRSRQVLAPVAIANGVPVEQLEKQVTISLLDSSEIIQVEARAGDRDTAQNLTRSILDRYRQVVLTQDGSGATDYLNTQLSQVQDGLAKARTELERQRARQAYGAIGTSELASAEAQVQSLSDREQNLRRQLDELTVAGMDAPRTEVVVPPYGVHDPVSPRPGFAVASGALAAFVVATLTVVVLVHRRSRMSGAE</sequence>
<dbReference type="RefSeq" id="WP_132683704.1">
    <property type="nucleotide sequence ID" value="NZ_SMLA01000019.1"/>
</dbReference>
<feature type="transmembrane region" description="Helical" evidence="3">
    <location>
        <begin position="61"/>
        <end position="82"/>
    </location>
</feature>